<name>A0A4Y7SCJ0_COPMI</name>
<keyword evidence="3" id="KW-1185">Reference proteome</keyword>
<sequence length="474" mass="52156">MPATLSVLRDPDAGLSKMRSGATYSRTPRPIVCDPLFSLTQWLQAAVAAEDAAVPDIAQTFAPKRTCDDLEDGPSPSPPSKRPSTANSTTTDSFVLPLLPPGSALLLPSVHPLSYHYNTRAERDKARKNAKRAQQRGDDFLHNARPARPGVVREHVQPSTAIHTTVNLEELPANSSRYESLTTDSGVREHFNYDKLVAEGFSTIEWDGKDSLVIVDADTQRVFAACVGMPEDPSYAAACEAAGEFIRQVGDGEMFSQKEKDHKRGDDFGVINTGILYGHGPPKPYNLRNVKHEGAVEALLSNSDIRRLALFQDAALKLYAPKLYDHYHSHTIPLRERMPHLRPNWEWSVFSAAAFNFGPRVGGHLVLKEAKLIIQFPPGALILVPSATITHGNTPIQEGEVRSSFTQYSAGAMFRYVNSGFKTQEVLRLTDPAGFEKMAHAKADRWKLGLELLSTVDEILDRAGVGREEGEVPE</sequence>
<dbReference type="OrthoDB" id="3020801at2759"/>
<dbReference type="EMBL" id="QPFP01000202">
    <property type="protein sequence ID" value="TEB19235.1"/>
    <property type="molecule type" value="Genomic_DNA"/>
</dbReference>
<comment type="caution">
    <text evidence="2">The sequence shown here is derived from an EMBL/GenBank/DDBJ whole genome shotgun (WGS) entry which is preliminary data.</text>
</comment>
<feature type="region of interest" description="Disordered" evidence="1">
    <location>
        <begin position="65"/>
        <end position="94"/>
    </location>
</feature>
<feature type="region of interest" description="Disordered" evidence="1">
    <location>
        <begin position="120"/>
        <end position="145"/>
    </location>
</feature>
<protein>
    <submittedName>
        <fullName evidence="2">Uncharacterized protein</fullName>
    </submittedName>
</protein>
<reference evidence="2 3" key="1">
    <citation type="journal article" date="2019" name="Nat. Ecol. Evol.">
        <title>Megaphylogeny resolves global patterns of mushroom evolution.</title>
        <authorList>
            <person name="Varga T."/>
            <person name="Krizsan K."/>
            <person name="Foldi C."/>
            <person name="Dima B."/>
            <person name="Sanchez-Garcia M."/>
            <person name="Sanchez-Ramirez S."/>
            <person name="Szollosi G.J."/>
            <person name="Szarkandi J.G."/>
            <person name="Papp V."/>
            <person name="Albert L."/>
            <person name="Andreopoulos W."/>
            <person name="Angelini C."/>
            <person name="Antonin V."/>
            <person name="Barry K.W."/>
            <person name="Bougher N.L."/>
            <person name="Buchanan P."/>
            <person name="Buyck B."/>
            <person name="Bense V."/>
            <person name="Catcheside P."/>
            <person name="Chovatia M."/>
            <person name="Cooper J."/>
            <person name="Damon W."/>
            <person name="Desjardin D."/>
            <person name="Finy P."/>
            <person name="Geml J."/>
            <person name="Haridas S."/>
            <person name="Hughes K."/>
            <person name="Justo A."/>
            <person name="Karasinski D."/>
            <person name="Kautmanova I."/>
            <person name="Kiss B."/>
            <person name="Kocsube S."/>
            <person name="Kotiranta H."/>
            <person name="LaButti K.M."/>
            <person name="Lechner B.E."/>
            <person name="Liimatainen K."/>
            <person name="Lipzen A."/>
            <person name="Lukacs Z."/>
            <person name="Mihaltcheva S."/>
            <person name="Morgado L.N."/>
            <person name="Niskanen T."/>
            <person name="Noordeloos M.E."/>
            <person name="Ohm R.A."/>
            <person name="Ortiz-Santana B."/>
            <person name="Ovrebo C."/>
            <person name="Racz N."/>
            <person name="Riley R."/>
            <person name="Savchenko A."/>
            <person name="Shiryaev A."/>
            <person name="Soop K."/>
            <person name="Spirin V."/>
            <person name="Szebenyi C."/>
            <person name="Tomsovsky M."/>
            <person name="Tulloss R.E."/>
            <person name="Uehling J."/>
            <person name="Grigoriev I.V."/>
            <person name="Vagvolgyi C."/>
            <person name="Papp T."/>
            <person name="Martin F.M."/>
            <person name="Miettinen O."/>
            <person name="Hibbett D.S."/>
            <person name="Nagy L.G."/>
        </authorList>
    </citation>
    <scope>NUCLEOTIDE SEQUENCE [LARGE SCALE GENOMIC DNA]</scope>
    <source>
        <strain evidence="2 3">FP101781</strain>
    </source>
</reference>
<evidence type="ECO:0000256" key="1">
    <source>
        <dbReference type="SAM" id="MobiDB-lite"/>
    </source>
</evidence>
<dbReference type="Gene3D" id="3.60.130.30">
    <property type="match status" value="1"/>
</dbReference>
<gene>
    <name evidence="2" type="ORF">FA13DRAFT_1802502</name>
</gene>
<organism evidence="2 3">
    <name type="scientific">Coprinellus micaceus</name>
    <name type="common">Glistening ink-cap mushroom</name>
    <name type="synonym">Coprinus micaceus</name>
    <dbReference type="NCBI Taxonomy" id="71717"/>
    <lineage>
        <taxon>Eukaryota</taxon>
        <taxon>Fungi</taxon>
        <taxon>Dikarya</taxon>
        <taxon>Basidiomycota</taxon>
        <taxon>Agaricomycotina</taxon>
        <taxon>Agaricomycetes</taxon>
        <taxon>Agaricomycetidae</taxon>
        <taxon>Agaricales</taxon>
        <taxon>Agaricineae</taxon>
        <taxon>Psathyrellaceae</taxon>
        <taxon>Coprinellus</taxon>
    </lineage>
</organism>
<evidence type="ECO:0000313" key="3">
    <source>
        <dbReference type="Proteomes" id="UP000298030"/>
    </source>
</evidence>
<proteinExistence type="predicted"/>
<accession>A0A4Y7SCJ0</accession>
<dbReference type="AlphaFoldDB" id="A0A4Y7SCJ0"/>
<evidence type="ECO:0000313" key="2">
    <source>
        <dbReference type="EMBL" id="TEB19235.1"/>
    </source>
</evidence>
<dbReference type="Proteomes" id="UP000298030">
    <property type="component" value="Unassembled WGS sequence"/>
</dbReference>
<dbReference type="STRING" id="71717.A0A4Y7SCJ0"/>